<evidence type="ECO:0000313" key="1">
    <source>
        <dbReference type="EMBL" id="SDL97617.1"/>
    </source>
</evidence>
<sequence length="143" mass="14806">MQLAVIDGMGGGLGAQLTEKLDGAIGDEVEIIALGTNAQATGRMLEAGADRGASRDNAIIHMSGRVDIIAGPLGIMIPNSMMGEISPAVAEAVAKSGAKKFILSIQQPHFELVGRKSNSLDELLDELTEEIAGYVEGESGESK</sequence>
<evidence type="ECO:0000313" key="2">
    <source>
        <dbReference type="Proteomes" id="UP000199476"/>
    </source>
</evidence>
<dbReference type="Pfam" id="PF12953">
    <property type="entry name" value="DUF3842"/>
    <property type="match status" value="1"/>
</dbReference>
<dbReference type="RefSeq" id="WP_089760465.1">
    <property type="nucleotide sequence ID" value="NZ_FNGO01000013.1"/>
</dbReference>
<evidence type="ECO:0008006" key="3">
    <source>
        <dbReference type="Google" id="ProtNLM"/>
    </source>
</evidence>
<organism evidence="1 2">
    <name type="scientific">Halarsenatibacter silvermanii</name>
    <dbReference type="NCBI Taxonomy" id="321763"/>
    <lineage>
        <taxon>Bacteria</taxon>
        <taxon>Bacillati</taxon>
        <taxon>Bacillota</taxon>
        <taxon>Clostridia</taxon>
        <taxon>Halanaerobiales</taxon>
        <taxon>Halarsenatibacteraceae</taxon>
        <taxon>Halarsenatibacter</taxon>
    </lineage>
</organism>
<accession>A0A1G9PHC7</accession>
<reference evidence="1 2" key="1">
    <citation type="submission" date="2016-10" db="EMBL/GenBank/DDBJ databases">
        <authorList>
            <person name="de Groot N.N."/>
        </authorList>
    </citation>
    <scope>NUCLEOTIDE SEQUENCE [LARGE SCALE GENOMIC DNA]</scope>
    <source>
        <strain evidence="1 2">SLAS-1</strain>
    </source>
</reference>
<gene>
    <name evidence="1" type="ORF">SAMN04488692_1136</name>
</gene>
<dbReference type="InterPro" id="IPR024208">
    <property type="entry name" value="DUF3842"/>
</dbReference>
<name>A0A1G9PHC7_9FIRM</name>
<protein>
    <recommendedName>
        <fullName evidence="3">DUF3842 family protein</fullName>
    </recommendedName>
</protein>
<dbReference type="STRING" id="321763.SAMN04488692_1136"/>
<proteinExistence type="predicted"/>
<dbReference type="Proteomes" id="UP000199476">
    <property type="component" value="Unassembled WGS sequence"/>
</dbReference>
<dbReference type="AlphaFoldDB" id="A0A1G9PHC7"/>
<dbReference type="OrthoDB" id="9797117at2"/>
<keyword evidence="2" id="KW-1185">Reference proteome</keyword>
<dbReference type="EMBL" id="FNGO01000013">
    <property type="protein sequence ID" value="SDL97617.1"/>
    <property type="molecule type" value="Genomic_DNA"/>
</dbReference>